<evidence type="ECO:0000256" key="1">
    <source>
        <dbReference type="SAM" id="MobiDB-lite"/>
    </source>
</evidence>
<dbReference type="Proteomes" id="UP001242480">
    <property type="component" value="Unassembled WGS sequence"/>
</dbReference>
<reference evidence="2 3" key="1">
    <citation type="submission" date="2023-07" db="EMBL/GenBank/DDBJ databases">
        <title>Genomic Encyclopedia of Type Strains, Phase IV (KMG-IV): sequencing the most valuable type-strain genomes for metagenomic binning, comparative biology and taxonomic classification.</title>
        <authorList>
            <person name="Goeker M."/>
        </authorList>
    </citation>
    <scope>NUCLEOTIDE SEQUENCE [LARGE SCALE GENOMIC DNA]</scope>
    <source>
        <strain evidence="2 3">DSM 19619</strain>
    </source>
</reference>
<evidence type="ECO:0008006" key="4">
    <source>
        <dbReference type="Google" id="ProtNLM"/>
    </source>
</evidence>
<feature type="region of interest" description="Disordered" evidence="1">
    <location>
        <begin position="1"/>
        <end position="45"/>
    </location>
</feature>
<organism evidence="2 3">
    <name type="scientific">Labrys wisconsinensis</name>
    <dbReference type="NCBI Taxonomy" id="425677"/>
    <lineage>
        <taxon>Bacteria</taxon>
        <taxon>Pseudomonadati</taxon>
        <taxon>Pseudomonadota</taxon>
        <taxon>Alphaproteobacteria</taxon>
        <taxon>Hyphomicrobiales</taxon>
        <taxon>Xanthobacteraceae</taxon>
        <taxon>Labrys</taxon>
    </lineage>
</organism>
<gene>
    <name evidence="2" type="ORF">QO011_003938</name>
</gene>
<protein>
    <recommendedName>
        <fullName evidence="4">Prevent-host-death protein</fullName>
    </recommendedName>
</protein>
<evidence type="ECO:0000313" key="2">
    <source>
        <dbReference type="EMBL" id="MDQ0470919.1"/>
    </source>
</evidence>
<accession>A0ABU0J9G6</accession>
<sequence>MPLTTSSSGEFERDVGKAGRAAENGPVVIGESGEPAGVPMKREARGRLIDKRRNLADSLNHAESMDIEFVPQRMRDGWPSPIEFD</sequence>
<evidence type="ECO:0000313" key="3">
    <source>
        <dbReference type="Proteomes" id="UP001242480"/>
    </source>
</evidence>
<comment type="caution">
    <text evidence="2">The sequence shown here is derived from an EMBL/GenBank/DDBJ whole genome shotgun (WGS) entry which is preliminary data.</text>
</comment>
<dbReference type="RefSeq" id="WP_307275262.1">
    <property type="nucleotide sequence ID" value="NZ_JAUSVX010000007.1"/>
</dbReference>
<keyword evidence="3" id="KW-1185">Reference proteome</keyword>
<dbReference type="EMBL" id="JAUSVX010000007">
    <property type="protein sequence ID" value="MDQ0470919.1"/>
    <property type="molecule type" value="Genomic_DNA"/>
</dbReference>
<name>A0ABU0J9G6_9HYPH</name>
<proteinExistence type="predicted"/>